<reference evidence="4" key="1">
    <citation type="submission" date="2013-11" db="EMBL/GenBank/DDBJ databases">
        <title>Genome sequence of the fusiform rust pathogen reveals effectors for host alternation and coevolution with pine.</title>
        <authorList>
            <consortium name="DOE Joint Genome Institute"/>
            <person name="Smith K."/>
            <person name="Pendleton A."/>
            <person name="Kubisiak T."/>
            <person name="Anderson C."/>
            <person name="Salamov A."/>
            <person name="Aerts A."/>
            <person name="Riley R."/>
            <person name="Clum A."/>
            <person name="Lindquist E."/>
            <person name="Ence D."/>
            <person name="Campbell M."/>
            <person name="Kronenberg Z."/>
            <person name="Feau N."/>
            <person name="Dhillon B."/>
            <person name="Hamelin R."/>
            <person name="Burleigh J."/>
            <person name="Smith J."/>
            <person name="Yandell M."/>
            <person name="Nelson C."/>
            <person name="Grigoriev I."/>
            <person name="Davis J."/>
        </authorList>
    </citation>
    <scope>NUCLEOTIDE SEQUENCE</scope>
    <source>
        <strain evidence="4">G11</strain>
    </source>
</reference>
<dbReference type="Proteomes" id="UP000886653">
    <property type="component" value="Unassembled WGS sequence"/>
</dbReference>
<evidence type="ECO:0000256" key="1">
    <source>
        <dbReference type="ARBA" id="ARBA00005701"/>
    </source>
</evidence>
<feature type="region of interest" description="Disordered" evidence="3">
    <location>
        <begin position="23"/>
        <end position="118"/>
    </location>
</feature>
<proteinExistence type="inferred from homology"/>
<feature type="compositionally biased region" description="Basic and acidic residues" evidence="3">
    <location>
        <begin position="70"/>
        <end position="82"/>
    </location>
</feature>
<evidence type="ECO:0000256" key="2">
    <source>
        <dbReference type="ARBA" id="ARBA00022170"/>
    </source>
</evidence>
<dbReference type="AlphaFoldDB" id="A0A9P6TGM0"/>
<dbReference type="GO" id="GO:0005739">
    <property type="term" value="C:mitochondrion"/>
    <property type="evidence" value="ECO:0007669"/>
    <property type="project" value="TreeGrafter"/>
</dbReference>
<dbReference type="PANTHER" id="PTHR28524">
    <property type="entry name" value="SUCCINATE DEHYDROGENASE ASSEMBLY FACTOR 4, MITOCHONDRIAL"/>
    <property type="match status" value="1"/>
</dbReference>
<dbReference type="OrthoDB" id="201362at2759"/>
<accession>A0A9P6TGM0</accession>
<comment type="similarity">
    <text evidence="1">Belongs to the SDHAF4 family.</text>
</comment>
<dbReference type="GO" id="GO:0034553">
    <property type="term" value="P:mitochondrial respiratory chain complex II assembly"/>
    <property type="evidence" value="ECO:0007669"/>
    <property type="project" value="TreeGrafter"/>
</dbReference>
<keyword evidence="5" id="KW-1185">Reference proteome</keyword>
<evidence type="ECO:0000313" key="4">
    <source>
        <dbReference type="EMBL" id="KAG0151149.1"/>
    </source>
</evidence>
<evidence type="ECO:0000313" key="5">
    <source>
        <dbReference type="Proteomes" id="UP000886653"/>
    </source>
</evidence>
<gene>
    <name evidence="4" type="ORF">CROQUDRAFT_651347</name>
</gene>
<dbReference type="InterPro" id="IPR012875">
    <property type="entry name" value="SDHF4"/>
</dbReference>
<dbReference type="PANTHER" id="PTHR28524:SF3">
    <property type="entry name" value="SUCCINATE DEHYDROGENASE ASSEMBLY FACTOR 4, MITOCHONDRIAL"/>
    <property type="match status" value="1"/>
</dbReference>
<comment type="caution">
    <text evidence="4">The sequence shown here is derived from an EMBL/GenBank/DDBJ whole genome shotgun (WGS) entry which is preliminary data.</text>
</comment>
<protein>
    <recommendedName>
        <fullName evidence="2">Succinate dehydrogenase assembly factor 4, mitochondrial</fullName>
    </recommendedName>
</protein>
<name>A0A9P6TGM0_9BASI</name>
<feature type="compositionally biased region" description="Polar residues" evidence="3">
    <location>
        <begin position="56"/>
        <end position="69"/>
    </location>
</feature>
<feature type="compositionally biased region" description="Basic and acidic residues" evidence="3">
    <location>
        <begin position="97"/>
        <end position="109"/>
    </location>
</feature>
<sequence>MTFYSLRFKFPIRLFGHRPFSALHGPRSNVPKAPFSRPSPPPLPAKDQAEFERLVKQQQTPFASPTQAETEMHPDLRPKPAPEFEGEVNPKTGEVGGPKRDPLKWEREWAYGGRATDF</sequence>
<dbReference type="EMBL" id="MU167214">
    <property type="protein sequence ID" value="KAG0151149.1"/>
    <property type="molecule type" value="Genomic_DNA"/>
</dbReference>
<organism evidence="4 5">
    <name type="scientific">Cronartium quercuum f. sp. fusiforme G11</name>
    <dbReference type="NCBI Taxonomy" id="708437"/>
    <lineage>
        <taxon>Eukaryota</taxon>
        <taxon>Fungi</taxon>
        <taxon>Dikarya</taxon>
        <taxon>Basidiomycota</taxon>
        <taxon>Pucciniomycotina</taxon>
        <taxon>Pucciniomycetes</taxon>
        <taxon>Pucciniales</taxon>
        <taxon>Coleosporiaceae</taxon>
        <taxon>Cronartium</taxon>
    </lineage>
</organism>
<evidence type="ECO:0000256" key="3">
    <source>
        <dbReference type="SAM" id="MobiDB-lite"/>
    </source>
</evidence>
<dbReference type="Pfam" id="PF07896">
    <property type="entry name" value="DUF1674"/>
    <property type="match status" value="1"/>
</dbReference>